<sequence length="126" mass="14565">MKTGQSRFCAALLSSLVILLSNSWALPHLEGLQEAAKKDQSVECMGHEYNRRYNEVLRAFSQENKKLTKANRDYAHQEALKWVRDVWQYTDQSVVEKNIKSTGFRSQSAAFRKGQIQKYPRLEAVN</sequence>
<evidence type="ECO:0000256" key="1">
    <source>
        <dbReference type="SAM" id="SignalP"/>
    </source>
</evidence>
<evidence type="ECO:0000313" key="2">
    <source>
        <dbReference type="EMBL" id="PIQ86526.1"/>
    </source>
</evidence>
<gene>
    <name evidence="2" type="ORF">COV74_04365</name>
</gene>
<evidence type="ECO:0008006" key="4">
    <source>
        <dbReference type="Google" id="ProtNLM"/>
    </source>
</evidence>
<evidence type="ECO:0000313" key="3">
    <source>
        <dbReference type="Proteomes" id="UP000230859"/>
    </source>
</evidence>
<organism evidence="2 3">
    <name type="scientific">Candidatus Abzuiibacterium crystallinum</name>
    <dbReference type="NCBI Taxonomy" id="1974748"/>
    <lineage>
        <taxon>Bacteria</taxon>
        <taxon>Pseudomonadati</taxon>
        <taxon>Candidatus Omnitrophota</taxon>
        <taxon>Candidatus Abzuiibacterium</taxon>
    </lineage>
</organism>
<dbReference type="EMBL" id="PCVY01000041">
    <property type="protein sequence ID" value="PIQ86526.1"/>
    <property type="molecule type" value="Genomic_DNA"/>
</dbReference>
<reference evidence="2 3" key="1">
    <citation type="submission" date="2017-09" db="EMBL/GenBank/DDBJ databases">
        <title>Depth-based differentiation of microbial function through sediment-hosted aquifers and enrichment of novel symbionts in the deep terrestrial subsurface.</title>
        <authorList>
            <person name="Probst A.J."/>
            <person name="Ladd B."/>
            <person name="Jarett J.K."/>
            <person name="Geller-Mcgrath D.E."/>
            <person name="Sieber C.M."/>
            <person name="Emerson J.B."/>
            <person name="Anantharaman K."/>
            <person name="Thomas B.C."/>
            <person name="Malmstrom R."/>
            <person name="Stieglmeier M."/>
            <person name="Klingl A."/>
            <person name="Woyke T."/>
            <person name="Ryan C.M."/>
            <person name="Banfield J.F."/>
        </authorList>
    </citation>
    <scope>NUCLEOTIDE SEQUENCE [LARGE SCALE GENOMIC DNA]</scope>
    <source>
        <strain evidence="2">CG11_big_fil_rev_8_21_14_0_20_45_26</strain>
    </source>
</reference>
<feature type="signal peptide" evidence="1">
    <location>
        <begin position="1"/>
        <end position="25"/>
    </location>
</feature>
<proteinExistence type="predicted"/>
<dbReference type="Proteomes" id="UP000230859">
    <property type="component" value="Unassembled WGS sequence"/>
</dbReference>
<dbReference type="AlphaFoldDB" id="A0A2H0LQ98"/>
<name>A0A2H0LQ98_9BACT</name>
<comment type="caution">
    <text evidence="2">The sequence shown here is derived from an EMBL/GenBank/DDBJ whole genome shotgun (WGS) entry which is preliminary data.</text>
</comment>
<protein>
    <recommendedName>
        <fullName evidence="4">SCP domain-containing protein</fullName>
    </recommendedName>
</protein>
<feature type="chain" id="PRO_5013567601" description="SCP domain-containing protein" evidence="1">
    <location>
        <begin position="26"/>
        <end position="126"/>
    </location>
</feature>
<keyword evidence="1" id="KW-0732">Signal</keyword>
<accession>A0A2H0LQ98</accession>